<dbReference type="EMBL" id="JAAPAO010000378">
    <property type="protein sequence ID" value="KAF4661433.1"/>
    <property type="molecule type" value="Genomic_DNA"/>
</dbReference>
<feature type="compositionally biased region" description="Polar residues" evidence="1">
    <location>
        <begin position="1016"/>
        <end position="1036"/>
    </location>
</feature>
<feature type="compositionally biased region" description="Basic residues" evidence="1">
    <location>
        <begin position="937"/>
        <end position="948"/>
    </location>
</feature>
<feature type="compositionally biased region" description="Basic residues" evidence="1">
    <location>
        <begin position="130"/>
        <end position="139"/>
    </location>
</feature>
<feature type="compositionally biased region" description="Polar residues" evidence="1">
    <location>
        <begin position="881"/>
        <end position="893"/>
    </location>
</feature>
<reference evidence="2 3" key="1">
    <citation type="submission" date="2020-04" db="EMBL/GenBank/DDBJ databases">
        <title>Perkinsus chesapeaki whole genome sequence.</title>
        <authorList>
            <person name="Bogema D.R."/>
        </authorList>
    </citation>
    <scope>NUCLEOTIDE SEQUENCE [LARGE SCALE GENOMIC DNA]</scope>
    <source>
        <strain evidence="2">ATCC PRA-425</strain>
    </source>
</reference>
<feature type="region of interest" description="Disordered" evidence="1">
    <location>
        <begin position="130"/>
        <end position="240"/>
    </location>
</feature>
<feature type="compositionally biased region" description="Basic and acidic residues" evidence="1">
    <location>
        <begin position="1198"/>
        <end position="1218"/>
    </location>
</feature>
<feature type="compositionally biased region" description="Polar residues" evidence="1">
    <location>
        <begin position="1226"/>
        <end position="1235"/>
    </location>
</feature>
<gene>
    <name evidence="2" type="ORF">FOL47_006682</name>
</gene>
<feature type="compositionally biased region" description="Polar residues" evidence="1">
    <location>
        <begin position="1251"/>
        <end position="1260"/>
    </location>
</feature>
<proteinExistence type="predicted"/>
<comment type="caution">
    <text evidence="2">The sequence shown here is derived from an EMBL/GenBank/DDBJ whole genome shotgun (WGS) entry which is preliminary data.</text>
</comment>
<accession>A0A7J6LQF9</accession>
<feature type="region of interest" description="Disordered" evidence="1">
    <location>
        <begin position="880"/>
        <end position="965"/>
    </location>
</feature>
<feature type="compositionally biased region" description="Polar residues" evidence="1">
    <location>
        <begin position="1522"/>
        <end position="1538"/>
    </location>
</feature>
<sequence>MGVFSLPAGVVRWLVSLGALKERVDLGVAEQDQLVPLSQRAKQRLIDGTLVAEVIAAALERAGETPSVTLRQTGSNRRPVDRWRAVAEALSEHVDVVLDEDICQDLAAASDETLAAELLVEVYTVLRAYHQQKKKKRPNRKPERKEGYAATSQRRDRSPAADSRERSRRESPSGREKAGAAGQKTPNLIEKPKSVASSPRSRKTSPRVEAVPSPVVESAPVKRPIVSPKPSEGEVKKIDSSWTVPTSAKAVREDRVEENGTTEVVDPGNTFLTIDEPSAIESPILPTGTVGEVDAESSLLALTDRLDTATLDPPWAVLLSTALDTLQVARPGTLDECQVQRMVIEGEMYPFTSSSLVEWYTSVLPHHIEDLPLSIVCKVALPALDSTVYGVESSKAAAGLLYLAASRGKREDNSISALLREGYIHGIVEAIRNTDDAEEARSSLCSALFQIWHRDGASLVTLFTGHLGRRHSEIMPVAHGLVATLSQHGEPFMALSPVVDLLLEQLVRKRRCCCAGCAALIGELWSSGLLATKSNYTQLAEDVLLVLQERASEPADEDQHLPYVAASTLVSILDYVCRQEDETMAPAVWRSLVYSVIVALGSPQSPDFSSFIASLVAEAISRLPCLPVCMLAEPVCKLVHERDEDTMTESEMALLLAVARHPRLTETVAVEMLSSACHQMVSGAAGIDSIEKRIVKTLAGRYANNKAFADEAPDGCLRQILASLLKGPGSADAVVSIVCIMARAGGRRLGPDEDHLRAATRQLVADLCAAYRSVYAALHPNLLRASRAFPELEEAAVLTTPDPQTDASEGRRPDHLVPVATLLPFGSGPTGMLGTGPLQSFRSRATGRIRELEIQMGMMVEKHKEREDSLESIIRDLESKMGTTGEQGVNRESPTVPKLPLSSRKSSPRKPNDHGSSAVAVSARSPRAPASPPPKDRGKHAGGRRIRKMSGSEGEAKQLVVPPPSSVRQKGVVLVLEGSVADECSRLVKAFAKPLEVIYLQYCNQKTPLGKGAPQRNPTNPNGRRSHRPSLQQDHQTPPIPLLNLLTLLRDAKIIPHVTPRPVAEEFVSSMEHPIRLPQTIEILAQCAFHGMDPAECRPWSQWGVLVPLPEHQQGRQLQCMLQQLMEQATLPKGARGTSDKISISIDEWKAAVRSLVRRYVRSVVDNFSPPTDLGGYDIPPGFTLAPDGKSLYVADKSWGREGRTAKQQARRESEPKPVHTALLYNANTTTSSDASPEESPRQGKTRRQSGSRMPSSQSGGILAAPPLTLPEEAEKTLLLHEAAVKVLGEPWFTKAIQTMHKHFLQVQSGAVSAHAGLRLPAFTKCLTGFLKLLPDVGNAKALFRRVVGPGSQELDVAGLGRAVLASASVMPYGQAAVKGWPTASELLAARPDVLIGVGVRALYQRDFKDISSLKSKLHHFTAGSLPPHTSEHTNRDLAELQGVVIRSGAVLVDGQEAAADEHTGTVEEPSETSAKESDEAPTVVDEKRPETPVKPVDAAEPGSQRQPETDVLPGEQEEEASNVQSPDSLNQEHQQVPKNEEPPSGPEGVVTSPEEVQDEPANPLAAGEDGAGEIPAEAEEGPTEKLEP</sequence>
<name>A0A7J6LQF9_PERCH</name>
<feature type="compositionally biased region" description="Basic and acidic residues" evidence="1">
    <location>
        <begin position="140"/>
        <end position="178"/>
    </location>
</feature>
<feature type="compositionally biased region" description="Low complexity" evidence="1">
    <location>
        <begin position="916"/>
        <end position="928"/>
    </location>
</feature>
<protein>
    <submittedName>
        <fullName evidence="2">Uncharacterized protein</fullName>
    </submittedName>
</protein>
<feature type="region of interest" description="Disordered" evidence="1">
    <location>
        <begin position="1196"/>
        <end position="1265"/>
    </location>
</feature>
<feature type="compositionally biased region" description="Low complexity" evidence="1">
    <location>
        <begin position="208"/>
        <end position="221"/>
    </location>
</feature>
<feature type="region of interest" description="Disordered" evidence="1">
    <location>
        <begin position="1008"/>
        <end position="1038"/>
    </location>
</feature>
<organism evidence="2 3">
    <name type="scientific">Perkinsus chesapeaki</name>
    <name type="common">Clam parasite</name>
    <name type="synonym">Perkinsus andrewsi</name>
    <dbReference type="NCBI Taxonomy" id="330153"/>
    <lineage>
        <taxon>Eukaryota</taxon>
        <taxon>Sar</taxon>
        <taxon>Alveolata</taxon>
        <taxon>Perkinsozoa</taxon>
        <taxon>Perkinsea</taxon>
        <taxon>Perkinsida</taxon>
        <taxon>Perkinsidae</taxon>
        <taxon>Perkinsus</taxon>
    </lineage>
</organism>
<evidence type="ECO:0000256" key="1">
    <source>
        <dbReference type="SAM" id="MobiDB-lite"/>
    </source>
</evidence>
<feature type="compositionally biased region" description="Low complexity" evidence="1">
    <location>
        <begin position="1566"/>
        <end position="1576"/>
    </location>
</feature>
<feature type="compositionally biased region" description="Basic and acidic residues" evidence="1">
    <location>
        <begin position="1474"/>
        <end position="1492"/>
    </location>
</feature>
<dbReference type="OrthoDB" id="446266at2759"/>
<feature type="region of interest" description="Disordered" evidence="1">
    <location>
        <begin position="1456"/>
        <end position="1589"/>
    </location>
</feature>
<evidence type="ECO:0000313" key="3">
    <source>
        <dbReference type="Proteomes" id="UP000591131"/>
    </source>
</evidence>
<dbReference type="Proteomes" id="UP000591131">
    <property type="component" value="Unassembled WGS sequence"/>
</dbReference>
<evidence type="ECO:0000313" key="2">
    <source>
        <dbReference type="EMBL" id="KAF4661433.1"/>
    </source>
</evidence>
<keyword evidence="3" id="KW-1185">Reference proteome</keyword>